<dbReference type="SUPFAM" id="SSF56112">
    <property type="entry name" value="Protein kinase-like (PK-like)"/>
    <property type="match status" value="1"/>
</dbReference>
<feature type="domain" description="Aminoglycoside phosphotransferase" evidence="1">
    <location>
        <begin position="81"/>
        <end position="252"/>
    </location>
</feature>
<reference evidence="2" key="1">
    <citation type="submission" date="2023-05" db="EMBL/GenBank/DDBJ databases">
        <title>Streptantibioticus silvisoli sp. nov., acidotolerant actinomycetes 1 from pine litter.</title>
        <authorList>
            <person name="Swiecimska M."/>
            <person name="Golinska P."/>
            <person name="Sangal V."/>
            <person name="Wachnowicz B."/>
            <person name="Goodfellow M."/>
        </authorList>
    </citation>
    <scope>NUCLEOTIDE SEQUENCE</scope>
    <source>
        <strain evidence="2">SL13</strain>
    </source>
</reference>
<dbReference type="Gene3D" id="3.90.1200.10">
    <property type="match status" value="1"/>
</dbReference>
<proteinExistence type="predicted"/>
<dbReference type="Pfam" id="PF01636">
    <property type="entry name" value="APH"/>
    <property type="match status" value="1"/>
</dbReference>
<gene>
    <name evidence="2" type="ORF">POF50_005570</name>
</gene>
<accession>A0AA90K7Y0</accession>
<evidence type="ECO:0000313" key="2">
    <source>
        <dbReference type="EMBL" id="MDI5968817.1"/>
    </source>
</evidence>
<dbReference type="InterPro" id="IPR002575">
    <property type="entry name" value="Aminoglycoside_PTrfase"/>
</dbReference>
<comment type="caution">
    <text evidence="2">The sequence shown here is derived from an EMBL/GenBank/DDBJ whole genome shotgun (WGS) entry which is preliminary data.</text>
</comment>
<dbReference type="InterPro" id="IPR011009">
    <property type="entry name" value="Kinase-like_dom_sf"/>
</dbReference>
<dbReference type="EMBL" id="JABXJJ020000006">
    <property type="protein sequence ID" value="MDI5968817.1"/>
    <property type="molecule type" value="Genomic_DNA"/>
</dbReference>
<organism evidence="2">
    <name type="scientific">Streptantibioticus silvisoli</name>
    <dbReference type="NCBI Taxonomy" id="2705255"/>
    <lineage>
        <taxon>Bacteria</taxon>
        <taxon>Bacillati</taxon>
        <taxon>Actinomycetota</taxon>
        <taxon>Actinomycetes</taxon>
        <taxon>Kitasatosporales</taxon>
        <taxon>Streptomycetaceae</taxon>
        <taxon>Streptantibioticus</taxon>
    </lineage>
</organism>
<sequence>MTRDRLAGAAGAALGGGRRLESVERLVGGTTKGVYRLTMDDGRTAIAYLWEESENYWPVTEHDGDLADPFSPGIGLGLFEAAHARLEALGLRVLEIHLVDRDRAYYPADLAIVEDVPGEDLMGLRDRDPRAAEPAMTRLAESLATMRGHRAPSFGKVGLIDAGGTSRSASCEQAALAFALRCLAEATARDHRIAGARVPLEERLRQLAAAVRPRAEYSVVHGELGLDHVMVDRYGQPVVIDIENLLYFDVEWEHVFLRLRHTDGQYQQLAVDGLDEDRLALYKLTQHLSLTAGPLRLLDGDFPARAFMRGVAEHHLNEALAMVR</sequence>
<dbReference type="AlphaFoldDB" id="A0AA90K7Y0"/>
<name>A0AA90K7Y0_9ACTN</name>
<evidence type="ECO:0000259" key="1">
    <source>
        <dbReference type="Pfam" id="PF01636"/>
    </source>
</evidence>
<dbReference type="RefSeq" id="WP_271312553.1">
    <property type="nucleotide sequence ID" value="NZ_JABXJJ020000006.1"/>
</dbReference>
<protein>
    <submittedName>
        <fullName evidence="2">Phosphotransferase</fullName>
    </submittedName>
</protein>